<dbReference type="EMBL" id="SZYD01000019">
    <property type="protein sequence ID" value="KAD2393369.1"/>
    <property type="molecule type" value="Genomic_DNA"/>
</dbReference>
<name>A0A5N6LMG1_9ASTR</name>
<gene>
    <name evidence="2" type="ORF">E3N88_40346</name>
</gene>
<evidence type="ECO:0000313" key="2">
    <source>
        <dbReference type="EMBL" id="KAD2393369.1"/>
    </source>
</evidence>
<sequence>MWEKTVRETEFWILRNRKTKNIQKYQSQRSQAVCLAPRAHVRRYVQEGKKYGKPGLARSTRGGGGSGSQASGHRAGKEPVGANPLSD</sequence>
<comment type="caution">
    <text evidence="2">The sequence shown here is derived from an EMBL/GenBank/DDBJ whole genome shotgun (WGS) entry which is preliminary data.</text>
</comment>
<dbReference type="Proteomes" id="UP000326396">
    <property type="component" value="Linkage Group LG9"/>
</dbReference>
<organism evidence="2 3">
    <name type="scientific">Mikania micrantha</name>
    <name type="common">bitter vine</name>
    <dbReference type="NCBI Taxonomy" id="192012"/>
    <lineage>
        <taxon>Eukaryota</taxon>
        <taxon>Viridiplantae</taxon>
        <taxon>Streptophyta</taxon>
        <taxon>Embryophyta</taxon>
        <taxon>Tracheophyta</taxon>
        <taxon>Spermatophyta</taxon>
        <taxon>Magnoliopsida</taxon>
        <taxon>eudicotyledons</taxon>
        <taxon>Gunneridae</taxon>
        <taxon>Pentapetalae</taxon>
        <taxon>asterids</taxon>
        <taxon>campanulids</taxon>
        <taxon>Asterales</taxon>
        <taxon>Asteraceae</taxon>
        <taxon>Asteroideae</taxon>
        <taxon>Heliantheae alliance</taxon>
        <taxon>Eupatorieae</taxon>
        <taxon>Mikania</taxon>
    </lineage>
</organism>
<accession>A0A5N6LMG1</accession>
<protein>
    <submittedName>
        <fullName evidence="2">Uncharacterized protein</fullName>
    </submittedName>
</protein>
<evidence type="ECO:0000256" key="1">
    <source>
        <dbReference type="SAM" id="MobiDB-lite"/>
    </source>
</evidence>
<feature type="region of interest" description="Disordered" evidence="1">
    <location>
        <begin position="46"/>
        <end position="87"/>
    </location>
</feature>
<keyword evidence="3" id="KW-1185">Reference proteome</keyword>
<dbReference type="AlphaFoldDB" id="A0A5N6LMG1"/>
<proteinExistence type="predicted"/>
<evidence type="ECO:0000313" key="3">
    <source>
        <dbReference type="Proteomes" id="UP000326396"/>
    </source>
</evidence>
<reference evidence="2 3" key="1">
    <citation type="submission" date="2019-05" db="EMBL/GenBank/DDBJ databases">
        <title>Mikania micrantha, genome provides insights into the molecular mechanism of rapid growth.</title>
        <authorList>
            <person name="Liu B."/>
        </authorList>
    </citation>
    <scope>NUCLEOTIDE SEQUENCE [LARGE SCALE GENOMIC DNA]</scope>
    <source>
        <strain evidence="2">NLD-2019</strain>
        <tissue evidence="2">Leaf</tissue>
    </source>
</reference>